<evidence type="ECO:0000256" key="4">
    <source>
        <dbReference type="ARBA" id="ARBA00023136"/>
    </source>
</evidence>
<dbReference type="Pfam" id="PF04103">
    <property type="entry name" value="CD20"/>
    <property type="match status" value="1"/>
</dbReference>
<evidence type="ECO:0000256" key="3">
    <source>
        <dbReference type="ARBA" id="ARBA00022989"/>
    </source>
</evidence>
<organism evidence="6 7">
    <name type="scientific">Anguilla anguilla</name>
    <name type="common">European freshwater eel</name>
    <name type="synonym">Muraena anguilla</name>
    <dbReference type="NCBI Taxonomy" id="7936"/>
    <lineage>
        <taxon>Eukaryota</taxon>
        <taxon>Metazoa</taxon>
        <taxon>Chordata</taxon>
        <taxon>Craniata</taxon>
        <taxon>Vertebrata</taxon>
        <taxon>Euteleostomi</taxon>
        <taxon>Actinopterygii</taxon>
        <taxon>Neopterygii</taxon>
        <taxon>Teleostei</taxon>
        <taxon>Anguilliformes</taxon>
        <taxon>Anguillidae</taxon>
        <taxon>Anguilla</taxon>
    </lineage>
</organism>
<accession>A0A9D3LH62</accession>
<dbReference type="Proteomes" id="UP001044222">
    <property type="component" value="Chromosome 19"/>
</dbReference>
<evidence type="ECO:0000256" key="2">
    <source>
        <dbReference type="ARBA" id="ARBA00022692"/>
    </source>
</evidence>
<dbReference type="EMBL" id="JAFIRN010000019">
    <property type="protein sequence ID" value="KAG5830492.1"/>
    <property type="molecule type" value="Genomic_DNA"/>
</dbReference>
<evidence type="ECO:0000256" key="1">
    <source>
        <dbReference type="ARBA" id="ARBA00004141"/>
    </source>
</evidence>
<dbReference type="PANTHER" id="PTHR15260">
    <property type="entry name" value="SARCOSPAN"/>
    <property type="match status" value="1"/>
</dbReference>
<name>A0A9D3LH62_ANGAN</name>
<proteinExistence type="predicted"/>
<feature type="transmembrane region" description="Helical" evidence="5">
    <location>
        <begin position="16"/>
        <end position="38"/>
    </location>
</feature>
<feature type="transmembrane region" description="Helical" evidence="5">
    <location>
        <begin position="50"/>
        <end position="70"/>
    </location>
</feature>
<keyword evidence="4 5" id="KW-0472">Membrane</keyword>
<keyword evidence="3 5" id="KW-1133">Transmembrane helix</keyword>
<dbReference type="InterPro" id="IPR007237">
    <property type="entry name" value="CD20-like"/>
</dbReference>
<gene>
    <name evidence="6" type="ORF">ANANG_G00311210</name>
</gene>
<dbReference type="OMA" id="TQFTCEA"/>
<dbReference type="GO" id="GO:0042383">
    <property type="term" value="C:sarcolemma"/>
    <property type="evidence" value="ECO:0007669"/>
    <property type="project" value="TreeGrafter"/>
</dbReference>
<dbReference type="PANTHER" id="PTHR15260:SF1">
    <property type="entry name" value="SARCOSPAN"/>
    <property type="match status" value="1"/>
</dbReference>
<dbReference type="GO" id="GO:0016010">
    <property type="term" value="C:dystrophin-associated glycoprotein complex"/>
    <property type="evidence" value="ECO:0007669"/>
    <property type="project" value="InterPro"/>
</dbReference>
<protein>
    <recommendedName>
        <fullName evidence="8">Sarcospan</fullName>
    </recommendedName>
</protein>
<keyword evidence="2 5" id="KW-0812">Transmembrane</keyword>
<evidence type="ECO:0008006" key="8">
    <source>
        <dbReference type="Google" id="ProtNLM"/>
    </source>
</evidence>
<reference evidence="6" key="1">
    <citation type="submission" date="2021-01" db="EMBL/GenBank/DDBJ databases">
        <title>A chromosome-scale assembly of European eel, Anguilla anguilla.</title>
        <authorList>
            <person name="Henkel C."/>
            <person name="Jong-Raadsen S.A."/>
            <person name="Dufour S."/>
            <person name="Weltzien F.-A."/>
            <person name="Palstra A.P."/>
            <person name="Pelster B."/>
            <person name="Spaink H.P."/>
            <person name="Van Den Thillart G.E."/>
            <person name="Jansen H."/>
            <person name="Zahm M."/>
            <person name="Klopp C."/>
            <person name="Cedric C."/>
            <person name="Louis A."/>
            <person name="Berthelot C."/>
            <person name="Parey E."/>
            <person name="Roest Crollius H."/>
            <person name="Montfort J."/>
            <person name="Robinson-Rechavi M."/>
            <person name="Bucao C."/>
            <person name="Bouchez O."/>
            <person name="Gislard M."/>
            <person name="Lluch J."/>
            <person name="Milhes M."/>
            <person name="Lampietro C."/>
            <person name="Lopez Roques C."/>
            <person name="Donnadieu C."/>
            <person name="Braasch I."/>
            <person name="Desvignes T."/>
            <person name="Postlethwait J."/>
            <person name="Bobe J."/>
            <person name="Guiguen Y."/>
            <person name="Dirks R."/>
        </authorList>
    </citation>
    <scope>NUCLEOTIDE SEQUENCE</scope>
    <source>
        <strain evidence="6">Tag_6206</strain>
        <tissue evidence="6">Liver</tissue>
    </source>
</reference>
<dbReference type="InterPro" id="IPR030429">
    <property type="entry name" value="Sarcospan"/>
</dbReference>
<sequence length="168" mass="18536">MTSISPSLLARETPHWAGIIVCLVSLLGFALYCITYLPDEKTSLQFVAKLLYFLLCTLALVLSLLALAFAGHHYAQVNGFTCSQEGNDCRCVLEPEDPIARSFLYADAGDCSSFTSTLKLCFILQIVLNLAQALVCLAAAFVMWKHRYQVFFAGLQVDSLSVGQWQKV</sequence>
<keyword evidence="7" id="KW-1185">Reference proteome</keyword>
<dbReference type="OrthoDB" id="10027693at2759"/>
<evidence type="ECO:0000313" key="7">
    <source>
        <dbReference type="Proteomes" id="UP001044222"/>
    </source>
</evidence>
<evidence type="ECO:0000313" key="6">
    <source>
        <dbReference type="EMBL" id="KAG5830492.1"/>
    </source>
</evidence>
<comment type="caution">
    <text evidence="6">The sequence shown here is derived from an EMBL/GenBank/DDBJ whole genome shotgun (WGS) entry which is preliminary data.</text>
</comment>
<evidence type="ECO:0000256" key="5">
    <source>
        <dbReference type="SAM" id="Phobius"/>
    </source>
</evidence>
<feature type="transmembrane region" description="Helical" evidence="5">
    <location>
        <begin position="122"/>
        <end position="144"/>
    </location>
</feature>
<comment type="subcellular location">
    <subcellularLocation>
        <location evidence="1">Membrane</location>
        <topology evidence="1">Multi-pass membrane protein</topology>
    </subcellularLocation>
</comment>
<dbReference type="AlphaFoldDB" id="A0A9D3LH62"/>